<evidence type="ECO:0000313" key="4">
    <source>
        <dbReference type="Ensembl" id="ENSPCEP00000016865.1"/>
    </source>
</evidence>
<feature type="compositionally biased region" description="Basic and acidic residues" evidence="2">
    <location>
        <begin position="189"/>
        <end position="205"/>
    </location>
</feature>
<dbReference type="SUPFAM" id="SSF47353">
    <property type="entry name" value="Retrovirus capsid dimerization domain-like"/>
    <property type="match status" value="1"/>
</dbReference>
<accession>A0A8C8S9Y1</accession>
<protein>
    <recommendedName>
        <fullName evidence="3">SCAN box domain-containing protein</fullName>
    </recommendedName>
</protein>
<feature type="domain" description="SCAN box" evidence="3">
    <location>
        <begin position="37"/>
        <end position="114"/>
    </location>
</feature>
<organism evidence="4 5">
    <name type="scientific">Pelusios castaneus</name>
    <name type="common">West African mud turtle</name>
    <dbReference type="NCBI Taxonomy" id="367368"/>
    <lineage>
        <taxon>Eukaryota</taxon>
        <taxon>Metazoa</taxon>
        <taxon>Chordata</taxon>
        <taxon>Craniata</taxon>
        <taxon>Vertebrata</taxon>
        <taxon>Euteleostomi</taxon>
        <taxon>Archelosauria</taxon>
        <taxon>Testudinata</taxon>
        <taxon>Testudines</taxon>
        <taxon>Pleurodira</taxon>
        <taxon>Pelomedusidae</taxon>
        <taxon>Pelusios</taxon>
    </lineage>
</organism>
<dbReference type="InterPro" id="IPR050916">
    <property type="entry name" value="SCAN-C2H2_zinc_finger"/>
</dbReference>
<dbReference type="InterPro" id="IPR038269">
    <property type="entry name" value="SCAN_sf"/>
</dbReference>
<keyword evidence="5" id="KW-1185">Reference proteome</keyword>
<name>A0A8C8S9Y1_9SAUR</name>
<reference evidence="4" key="2">
    <citation type="submission" date="2025-09" db="UniProtKB">
        <authorList>
            <consortium name="Ensembl"/>
        </authorList>
    </citation>
    <scope>IDENTIFICATION</scope>
</reference>
<dbReference type="SMART" id="SM00431">
    <property type="entry name" value="SCAN"/>
    <property type="match status" value="1"/>
</dbReference>
<dbReference type="AlphaFoldDB" id="A0A8C8S9Y1"/>
<dbReference type="Gene3D" id="1.10.4020.10">
    <property type="entry name" value="DNA breaking-rejoining enzymes"/>
    <property type="match status" value="1"/>
</dbReference>
<proteinExistence type="predicted"/>
<reference evidence="4" key="1">
    <citation type="submission" date="2025-08" db="UniProtKB">
        <authorList>
            <consortium name="Ensembl"/>
        </authorList>
    </citation>
    <scope>IDENTIFICATION</scope>
</reference>
<feature type="compositionally biased region" description="Pro residues" evidence="2">
    <location>
        <begin position="148"/>
        <end position="159"/>
    </location>
</feature>
<evidence type="ECO:0000256" key="2">
    <source>
        <dbReference type="SAM" id="MobiDB-lite"/>
    </source>
</evidence>
<feature type="region of interest" description="Disordered" evidence="2">
    <location>
        <begin position="117"/>
        <end position="233"/>
    </location>
</feature>
<feature type="compositionally biased region" description="Basic and acidic residues" evidence="2">
    <location>
        <begin position="117"/>
        <end position="143"/>
    </location>
</feature>
<dbReference type="PANTHER" id="PTHR45935:SF15">
    <property type="entry name" value="SCAN BOX DOMAIN-CONTAINING PROTEIN"/>
    <property type="match status" value="1"/>
</dbReference>
<evidence type="ECO:0000313" key="5">
    <source>
        <dbReference type="Proteomes" id="UP000694393"/>
    </source>
</evidence>
<dbReference type="Pfam" id="PF02023">
    <property type="entry name" value="SCAN"/>
    <property type="match status" value="1"/>
</dbReference>
<evidence type="ECO:0000259" key="3">
    <source>
        <dbReference type="PROSITE" id="PS50804"/>
    </source>
</evidence>
<dbReference type="InterPro" id="IPR003309">
    <property type="entry name" value="SCAN_dom"/>
</dbReference>
<keyword evidence="1" id="KW-0539">Nucleus</keyword>
<dbReference type="Proteomes" id="UP000694393">
    <property type="component" value="Unplaced"/>
</dbReference>
<dbReference type="PANTHER" id="PTHR45935">
    <property type="entry name" value="PROTEIN ZBED8-RELATED"/>
    <property type="match status" value="1"/>
</dbReference>
<evidence type="ECO:0000256" key="1">
    <source>
        <dbReference type="ARBA" id="ARBA00023242"/>
    </source>
</evidence>
<sequence>RGSEDYGTLDIWTRALIYGEVKKAVLDQTGINPETYRQRLRHMRFPTRARPRVVAQRIKEDCWRWLEPGQKTGGQVAEEVTLEQFVQGLSPGGKEWVQRHRPKMLAEAVSLTEDYMAAERPEVSSRRTDTPYKGDVGTRRERPNFTPREPPPSLVPPATSPCAERLRVPRKTAPGSNRSPPMGVPPSPKEARGKDFVQEQREDLTLRNAWDQASSPEAEGNEEGPTPQGPRFE</sequence>
<dbReference type="Ensembl" id="ENSPCET00000017460.1">
    <property type="protein sequence ID" value="ENSPCEP00000016865.1"/>
    <property type="gene ID" value="ENSPCEG00000013256.1"/>
</dbReference>
<dbReference type="PROSITE" id="PS50804">
    <property type="entry name" value="SCAN_BOX"/>
    <property type="match status" value="1"/>
</dbReference>